<organism evidence="3 4">
    <name type="scientific">Candidatus Nitrospira allomarina</name>
    <dbReference type="NCBI Taxonomy" id="3020900"/>
    <lineage>
        <taxon>Bacteria</taxon>
        <taxon>Pseudomonadati</taxon>
        <taxon>Nitrospirota</taxon>
        <taxon>Nitrospiria</taxon>
        <taxon>Nitrospirales</taxon>
        <taxon>Nitrospiraceae</taxon>
        <taxon>Nitrospira</taxon>
    </lineage>
</organism>
<evidence type="ECO:0000313" key="3">
    <source>
        <dbReference type="EMBL" id="WNM58503.1"/>
    </source>
</evidence>
<gene>
    <name evidence="3" type="ORF">PP769_01705</name>
</gene>
<keyword evidence="4" id="KW-1185">Reference proteome</keyword>
<dbReference type="AlphaFoldDB" id="A0AA96GGK1"/>
<keyword evidence="1" id="KW-0472">Membrane</keyword>
<dbReference type="RefSeq" id="WP_312644432.1">
    <property type="nucleotide sequence ID" value="NZ_CP116967.1"/>
</dbReference>
<dbReference type="InterPro" id="IPR007621">
    <property type="entry name" value="TPM_dom"/>
</dbReference>
<dbReference type="Proteomes" id="UP001302719">
    <property type="component" value="Chromosome"/>
</dbReference>
<dbReference type="PANTHER" id="PTHR30373:SF2">
    <property type="entry name" value="UPF0603 PROTEIN YGCG"/>
    <property type="match status" value="1"/>
</dbReference>
<evidence type="ECO:0000259" key="2">
    <source>
        <dbReference type="Pfam" id="PF04536"/>
    </source>
</evidence>
<proteinExistence type="predicted"/>
<keyword evidence="1" id="KW-1133">Transmembrane helix</keyword>
<evidence type="ECO:0000313" key="4">
    <source>
        <dbReference type="Proteomes" id="UP001302719"/>
    </source>
</evidence>
<name>A0AA96GGK1_9BACT</name>
<dbReference type="PANTHER" id="PTHR30373">
    <property type="entry name" value="UPF0603 PROTEIN YGCG"/>
    <property type="match status" value="1"/>
</dbReference>
<feature type="domain" description="TPM" evidence="2">
    <location>
        <begin position="40"/>
        <end position="161"/>
    </location>
</feature>
<dbReference type="EMBL" id="CP116967">
    <property type="protein sequence ID" value="WNM58503.1"/>
    <property type="molecule type" value="Genomic_DNA"/>
</dbReference>
<protein>
    <submittedName>
        <fullName evidence="3">TPM domain-containing protein</fullName>
    </submittedName>
</protein>
<dbReference type="Pfam" id="PF04536">
    <property type="entry name" value="TPM_phosphatase"/>
    <property type="match status" value="1"/>
</dbReference>
<dbReference type="Gene3D" id="3.10.310.50">
    <property type="match status" value="1"/>
</dbReference>
<feature type="transmembrane region" description="Helical" evidence="1">
    <location>
        <begin position="183"/>
        <end position="204"/>
    </location>
</feature>
<dbReference type="KEGG" id="nall:PP769_01705"/>
<keyword evidence="1" id="KW-0812">Transmembrane</keyword>
<feature type="transmembrane region" description="Helical" evidence="1">
    <location>
        <begin position="216"/>
        <end position="245"/>
    </location>
</feature>
<sequence>MMRPRPGQSLYRLAWLGLLSIFFLAATGWCLDVPPLTGRVVDQAHLLSPSAISDLNAALAAHESKTSNQVAVLTIASLEGHPLEEFSHQVATAWALGQKGTDNGVLFLIALKEKKVRIEVGYGLEGTLTDAKSSRIIRHEVVPRFRTGDFSGGIIAGTHAILGTIEGTYTSLSSSAENNGAPFGRWEIFGLAVALGTLVGLVFGSRRRVNGSVIGMLLSFVVAFPAALWLGILASVVTSLLVGLFNSVGGPSTRNPLGYSSNFGWPRQSWPMGGSGGFGGGSGGFGGGGGGFGGGGASGSW</sequence>
<accession>A0AA96GGK1</accession>
<evidence type="ECO:0000256" key="1">
    <source>
        <dbReference type="SAM" id="Phobius"/>
    </source>
</evidence>
<reference evidence="3 4" key="1">
    <citation type="submission" date="2023-01" db="EMBL/GenBank/DDBJ databases">
        <title>Cultivation and genomic characterization of new, ubiquitous marine nitrite-oxidizing bacteria from the Nitrospirales.</title>
        <authorList>
            <person name="Mueller A.J."/>
            <person name="Daebeler A."/>
            <person name="Herbold C.W."/>
            <person name="Kirkegaard R.H."/>
            <person name="Daims H."/>
        </authorList>
    </citation>
    <scope>NUCLEOTIDE SEQUENCE [LARGE SCALE GENOMIC DNA]</scope>
    <source>
        <strain evidence="3 4">VA</strain>
    </source>
</reference>